<dbReference type="AlphaFoldDB" id="A0A250KJZ3"/>
<feature type="domain" description="Peptidase C51" evidence="1">
    <location>
        <begin position="1"/>
        <end position="123"/>
    </location>
</feature>
<protein>
    <recommendedName>
        <fullName evidence="1">Peptidase C51 domain-containing protein</fullName>
    </recommendedName>
</protein>
<evidence type="ECO:0000313" key="3">
    <source>
        <dbReference type="Proteomes" id="UP000267517"/>
    </source>
</evidence>
<proteinExistence type="predicted"/>
<sequence>MDCSELVGRYAAKIEWCKKPMGWTTCYMVDYAMKNPKWLIKHNDPNYIPKRGDIFLWYGKRVDKKGVSHYSGHTGVVINYNSESDIVTTIEAIQSSVKNEKAINERGEKYKENENKKLAGTIKMHFFRKGFHLIGHNPVRCYFYTFAVHYSKK</sequence>
<reference evidence="2 3" key="1">
    <citation type="submission" date="2017-05" db="EMBL/GenBank/DDBJ databases">
        <title>whole genome sequence of Prevotella melaninogenica GAI 07411.</title>
        <authorList>
            <person name="Kondo Y."/>
            <person name="Hoshino T."/>
        </authorList>
    </citation>
    <scope>NUCLEOTIDE SEQUENCE [LARGE SCALE GENOMIC DNA]</scope>
    <source>
        <strain evidence="2 3">GAI 07411</strain>
    </source>
</reference>
<name>A0A250KJZ3_9BACT</name>
<gene>
    <name evidence="2" type="ORF">PMEL_200508</name>
</gene>
<dbReference type="EMBL" id="AP018050">
    <property type="protein sequence ID" value="BBA29981.1"/>
    <property type="molecule type" value="Genomic_DNA"/>
</dbReference>
<evidence type="ECO:0000313" key="2">
    <source>
        <dbReference type="EMBL" id="BBA29981.1"/>
    </source>
</evidence>
<dbReference type="Proteomes" id="UP000267517">
    <property type="component" value="Chromosome II"/>
</dbReference>
<dbReference type="Gene3D" id="3.90.1720.10">
    <property type="entry name" value="endopeptidase domain like (from Nostoc punctiforme)"/>
    <property type="match status" value="1"/>
</dbReference>
<dbReference type="RefSeq" id="WP_120175074.1">
    <property type="nucleotide sequence ID" value="NZ_AP018050.1"/>
</dbReference>
<dbReference type="PROSITE" id="PS50911">
    <property type="entry name" value="CHAP"/>
    <property type="match status" value="1"/>
</dbReference>
<evidence type="ECO:0000259" key="1">
    <source>
        <dbReference type="PROSITE" id="PS50911"/>
    </source>
</evidence>
<organism evidence="2 3">
    <name type="scientific">Prevotella melaninogenica</name>
    <dbReference type="NCBI Taxonomy" id="28132"/>
    <lineage>
        <taxon>Bacteria</taxon>
        <taxon>Pseudomonadati</taxon>
        <taxon>Bacteroidota</taxon>
        <taxon>Bacteroidia</taxon>
        <taxon>Bacteroidales</taxon>
        <taxon>Prevotellaceae</taxon>
        <taxon>Prevotella</taxon>
    </lineage>
</organism>
<accession>A0A250KJZ3</accession>
<dbReference type="OrthoDB" id="961266at2"/>
<dbReference type="InterPro" id="IPR007921">
    <property type="entry name" value="CHAP_dom"/>
</dbReference>